<reference evidence="1 2" key="1">
    <citation type="submission" date="2016-10" db="EMBL/GenBank/DDBJ databases">
        <authorList>
            <person name="de Groot N.N."/>
        </authorList>
    </citation>
    <scope>NUCLEOTIDE SEQUENCE [LARGE SCALE GENOMIC DNA]</scope>
    <source>
        <strain evidence="1 2">DSM 3756</strain>
    </source>
</reference>
<evidence type="ECO:0000313" key="2">
    <source>
        <dbReference type="Proteomes" id="UP000182573"/>
    </source>
</evidence>
<proteinExistence type="predicted"/>
<dbReference type="Pfam" id="PF07366">
    <property type="entry name" value="SnoaL"/>
    <property type="match status" value="1"/>
</dbReference>
<dbReference type="SUPFAM" id="SSF54427">
    <property type="entry name" value="NTF2-like"/>
    <property type="match status" value="1"/>
</dbReference>
<dbReference type="EMBL" id="FNOF01000003">
    <property type="protein sequence ID" value="SDW43470.1"/>
    <property type="molecule type" value="Genomic_DNA"/>
</dbReference>
<gene>
    <name evidence="1" type="ORF">SAMN05443574_103218</name>
</gene>
<evidence type="ECO:0000313" key="1">
    <source>
        <dbReference type="EMBL" id="SDW43470.1"/>
    </source>
</evidence>
<dbReference type="Proteomes" id="UP000182573">
    <property type="component" value="Unassembled WGS sequence"/>
</dbReference>
<dbReference type="AlphaFoldDB" id="A0A1H2TI36"/>
<name>A0A1H2TI36_HALVA</name>
<accession>A0A1H2TI36</accession>
<protein>
    <recommendedName>
        <fullName evidence="3">SnoaL-like polyketide cyclase</fullName>
    </recommendedName>
</protein>
<dbReference type="Gene3D" id="3.10.450.50">
    <property type="match status" value="1"/>
</dbReference>
<sequence length="144" mass="16238">MSTTETSNADTVRQYLHAFNERDLETLDELLADDVVEHGIHETLHGPEEVIEFLESHFERFPDYAGTTNAIVAEGDTVAVRYSAMGTHKGEFLDVEPTGHEAEWTGMAMYRLEDGEIAEVWVEENRLGLLEQLEAVDPPAHLRI</sequence>
<dbReference type="InterPro" id="IPR009959">
    <property type="entry name" value="Cyclase_SnoaL-like"/>
</dbReference>
<dbReference type="PANTHER" id="PTHR38436:SF1">
    <property type="entry name" value="ESTER CYCLASE"/>
    <property type="match status" value="1"/>
</dbReference>
<dbReference type="RefSeq" id="WP_004515084.1">
    <property type="nucleotide sequence ID" value="NZ_FNOF01000003.1"/>
</dbReference>
<dbReference type="STRING" id="28442.SAMN05443574_103218"/>
<evidence type="ECO:0008006" key="3">
    <source>
        <dbReference type="Google" id="ProtNLM"/>
    </source>
</evidence>
<dbReference type="GO" id="GO:0030638">
    <property type="term" value="P:polyketide metabolic process"/>
    <property type="evidence" value="ECO:0007669"/>
    <property type="project" value="InterPro"/>
</dbReference>
<organism evidence="1 2">
    <name type="scientific">Haloarcula vallismortis</name>
    <name type="common">Halobacterium vallismortis</name>
    <dbReference type="NCBI Taxonomy" id="28442"/>
    <lineage>
        <taxon>Archaea</taxon>
        <taxon>Methanobacteriati</taxon>
        <taxon>Methanobacteriota</taxon>
        <taxon>Stenosarchaea group</taxon>
        <taxon>Halobacteria</taxon>
        <taxon>Halobacteriales</taxon>
        <taxon>Haloarculaceae</taxon>
        <taxon>Haloarcula</taxon>
    </lineage>
</organism>
<dbReference type="PANTHER" id="PTHR38436">
    <property type="entry name" value="POLYKETIDE CYCLASE SNOAL-LIKE DOMAIN"/>
    <property type="match status" value="1"/>
</dbReference>
<dbReference type="InterPro" id="IPR032710">
    <property type="entry name" value="NTF2-like_dom_sf"/>
</dbReference>